<name>A0A250X608_9CHLO</name>
<dbReference type="OrthoDB" id="432645at2759"/>
<keyword evidence="2" id="KW-0689">Ribosomal protein</keyword>
<dbReference type="GO" id="GO:1990904">
    <property type="term" value="C:ribonucleoprotein complex"/>
    <property type="evidence" value="ECO:0007669"/>
    <property type="project" value="UniProtKB-KW"/>
</dbReference>
<evidence type="ECO:0008006" key="6">
    <source>
        <dbReference type="Google" id="ProtNLM"/>
    </source>
</evidence>
<reference evidence="4 5" key="1">
    <citation type="submission" date="2017-08" db="EMBL/GenBank/DDBJ databases">
        <title>Acidophilic green algal genome provides insights into adaptation to an acidic environment.</title>
        <authorList>
            <person name="Hirooka S."/>
            <person name="Hirose Y."/>
            <person name="Kanesaki Y."/>
            <person name="Higuchi S."/>
            <person name="Fujiwara T."/>
            <person name="Onuma R."/>
            <person name="Era A."/>
            <person name="Ohbayashi R."/>
            <person name="Uzuka A."/>
            <person name="Nozaki H."/>
            <person name="Yoshikawa H."/>
            <person name="Miyagishima S.Y."/>
        </authorList>
    </citation>
    <scope>NUCLEOTIDE SEQUENCE [LARGE SCALE GENOMIC DNA]</scope>
    <source>
        <strain evidence="4 5">NIES-2499</strain>
    </source>
</reference>
<dbReference type="Proteomes" id="UP000232323">
    <property type="component" value="Unassembled WGS sequence"/>
</dbReference>
<comment type="caution">
    <text evidence="4">The sequence shown here is derived from an EMBL/GenBank/DDBJ whole genome shotgun (WGS) entry which is preliminary data.</text>
</comment>
<dbReference type="STRING" id="1157962.A0A250X608"/>
<dbReference type="InterPro" id="IPR038657">
    <property type="entry name" value="Ribosomal_bL19_sf"/>
</dbReference>
<dbReference type="PANTHER" id="PTHR15680">
    <property type="entry name" value="RIBOSOMAL PROTEIN L19"/>
    <property type="match status" value="1"/>
</dbReference>
<accession>A0A250X608</accession>
<protein>
    <recommendedName>
        <fullName evidence="6">Ribosomal protein L19</fullName>
    </recommendedName>
</protein>
<evidence type="ECO:0000313" key="5">
    <source>
        <dbReference type="Proteomes" id="UP000232323"/>
    </source>
</evidence>
<dbReference type="InterPro" id="IPR001857">
    <property type="entry name" value="Ribosomal_bL19"/>
</dbReference>
<dbReference type="Pfam" id="PF01245">
    <property type="entry name" value="Ribosomal_L19"/>
    <property type="match status" value="1"/>
</dbReference>
<dbReference type="InterPro" id="IPR008991">
    <property type="entry name" value="Translation_prot_SH3-like_sf"/>
</dbReference>
<evidence type="ECO:0000313" key="4">
    <source>
        <dbReference type="EMBL" id="GAX78332.1"/>
    </source>
</evidence>
<dbReference type="SUPFAM" id="SSF50104">
    <property type="entry name" value="Translation proteins SH3-like domain"/>
    <property type="match status" value="1"/>
</dbReference>
<dbReference type="EMBL" id="BEGY01000031">
    <property type="protein sequence ID" value="GAX78332.1"/>
    <property type="molecule type" value="Genomic_DNA"/>
</dbReference>
<sequence length="207" mass="23888">MLFRSVRYLECFGQSTGRSFNVSALLSEIQVTQNSNIAVSSEASPSWPVQPQRQSVTAQYKPWEQTRFLARKSGYQRRMRFLMQTLEEEQVQTIQKIRDFPDFKSGDILEVQMIVPENQKKMYLYRGVCISRSNKGIRSSFKIYNVFPDGGPVVQHIPLYMPDLVSIKVVGHTPTGSRMKKYHILEDVSSKYTFQKQVVQLKIPSPV</sequence>
<dbReference type="GO" id="GO:0003735">
    <property type="term" value="F:structural constituent of ribosome"/>
    <property type="evidence" value="ECO:0007669"/>
    <property type="project" value="InterPro"/>
</dbReference>
<dbReference type="PANTHER" id="PTHR15680:SF9">
    <property type="entry name" value="LARGE RIBOSOMAL SUBUNIT PROTEIN BL19M"/>
    <property type="match status" value="1"/>
</dbReference>
<organism evidence="4 5">
    <name type="scientific">Chlamydomonas eustigma</name>
    <dbReference type="NCBI Taxonomy" id="1157962"/>
    <lineage>
        <taxon>Eukaryota</taxon>
        <taxon>Viridiplantae</taxon>
        <taxon>Chlorophyta</taxon>
        <taxon>core chlorophytes</taxon>
        <taxon>Chlorophyceae</taxon>
        <taxon>CS clade</taxon>
        <taxon>Chlamydomonadales</taxon>
        <taxon>Chlamydomonadaceae</taxon>
        <taxon>Chlamydomonas</taxon>
    </lineage>
</organism>
<dbReference type="GO" id="GO:0005840">
    <property type="term" value="C:ribosome"/>
    <property type="evidence" value="ECO:0007669"/>
    <property type="project" value="UniProtKB-KW"/>
</dbReference>
<keyword evidence="3" id="KW-0687">Ribonucleoprotein</keyword>
<evidence type="ECO:0000256" key="3">
    <source>
        <dbReference type="ARBA" id="ARBA00023274"/>
    </source>
</evidence>
<dbReference type="GO" id="GO:0006412">
    <property type="term" value="P:translation"/>
    <property type="evidence" value="ECO:0007669"/>
    <property type="project" value="InterPro"/>
</dbReference>
<dbReference type="Gene3D" id="2.30.30.790">
    <property type="match status" value="1"/>
</dbReference>
<dbReference type="AlphaFoldDB" id="A0A250X608"/>
<evidence type="ECO:0000256" key="2">
    <source>
        <dbReference type="ARBA" id="ARBA00022980"/>
    </source>
</evidence>
<proteinExistence type="inferred from homology"/>
<keyword evidence="5" id="KW-1185">Reference proteome</keyword>
<evidence type="ECO:0000256" key="1">
    <source>
        <dbReference type="ARBA" id="ARBA00005781"/>
    </source>
</evidence>
<gene>
    <name evidence="4" type="ORF">CEUSTIGMA_g5774.t1</name>
</gene>
<comment type="similarity">
    <text evidence="1">Belongs to the bacterial ribosomal protein bL19 family.</text>
</comment>